<name>A0A0F9BLK7_9ZZZZ</name>
<reference evidence="1" key="1">
    <citation type="journal article" date="2015" name="Nature">
        <title>Complex archaea that bridge the gap between prokaryotes and eukaryotes.</title>
        <authorList>
            <person name="Spang A."/>
            <person name="Saw J.H."/>
            <person name="Jorgensen S.L."/>
            <person name="Zaremba-Niedzwiedzka K."/>
            <person name="Martijn J."/>
            <person name="Lind A.E."/>
            <person name="van Eijk R."/>
            <person name="Schleper C."/>
            <person name="Guy L."/>
            <person name="Ettema T.J."/>
        </authorList>
    </citation>
    <scope>NUCLEOTIDE SEQUENCE</scope>
</reference>
<evidence type="ECO:0000313" key="1">
    <source>
        <dbReference type="EMBL" id="KKK91519.1"/>
    </source>
</evidence>
<dbReference type="EMBL" id="LAZR01048617">
    <property type="protein sequence ID" value="KKK91519.1"/>
    <property type="molecule type" value="Genomic_DNA"/>
</dbReference>
<feature type="non-terminal residue" evidence="1">
    <location>
        <position position="1"/>
    </location>
</feature>
<protein>
    <submittedName>
        <fullName evidence="1">Uncharacterized protein</fullName>
    </submittedName>
</protein>
<organism evidence="1">
    <name type="scientific">marine sediment metagenome</name>
    <dbReference type="NCBI Taxonomy" id="412755"/>
    <lineage>
        <taxon>unclassified sequences</taxon>
        <taxon>metagenomes</taxon>
        <taxon>ecological metagenomes</taxon>
    </lineage>
</organism>
<sequence length="60" mass="6910">YKPLRVVKVYYNSGDVITTNMSANLTNKEIRDYYRVGKVFNLGKGARDSLTKVKKIEILK</sequence>
<gene>
    <name evidence="1" type="ORF">LCGC14_2712170</name>
</gene>
<proteinExistence type="predicted"/>
<accession>A0A0F9BLK7</accession>
<dbReference type="AlphaFoldDB" id="A0A0F9BLK7"/>
<comment type="caution">
    <text evidence="1">The sequence shown here is derived from an EMBL/GenBank/DDBJ whole genome shotgun (WGS) entry which is preliminary data.</text>
</comment>